<organism evidence="3">
    <name type="scientific">Timema cristinae</name>
    <name type="common">Walking stick</name>
    <dbReference type="NCBI Taxonomy" id="61476"/>
    <lineage>
        <taxon>Eukaryota</taxon>
        <taxon>Metazoa</taxon>
        <taxon>Ecdysozoa</taxon>
        <taxon>Arthropoda</taxon>
        <taxon>Hexapoda</taxon>
        <taxon>Insecta</taxon>
        <taxon>Pterygota</taxon>
        <taxon>Neoptera</taxon>
        <taxon>Polyneoptera</taxon>
        <taxon>Phasmatodea</taxon>
        <taxon>Timematodea</taxon>
        <taxon>Timematoidea</taxon>
        <taxon>Timematidae</taxon>
        <taxon>Timema</taxon>
    </lineage>
</organism>
<accession>A0A7R9D9N6</accession>
<protein>
    <recommendedName>
        <fullName evidence="4">EFR3-like protein</fullName>
    </recommendedName>
</protein>
<sequence>MVKCCFDSEIPLPDFVESVIQKCTDPGSLRPRYKRLVDNIFPVNPQDGLVKNNMEKLTFYSLSSPEKLDRIGEYLFQRASRDINRRRNGFVVIAMEAMDQLLVACHAQTLNLFVESFLKMIQKLLESSDPQLQILATQSFVRFANIEEDTPSYHRRYDFFVSKFSSMCHNDNSNIDLRDKIRMAGINGLQGVVRKTVSDDLVENIWEPVHMDKIVPSLLYNMQNSRTPGKITGYGSIGRPPGNITGYWTICRTQGNITGYWTIGRTPRYHVNEAHTPEPIHEERTDPPTLAETCMRELVGRASFGHIRSVLKPVLRHLDLHELWVPNQFAIHTFKIIMFSIQSQYSYTVVETLMSHLDDNSKSSPQIRTSIADVLSKIIAIAAGESVGPSVLEIINSLLSHLRVSVTREAPTDDLVAQRDEKLYQEALINALGEFANHLPDYQKIEIMMFIMSKVPYPSLDHLRGFSGPGDVLLQNILLKSLLKVPQLVGTKYQTIHFNTTFPMSFLEPLLRMSLAADPDMRLLVQKILHTLIDRHNNLEKLLKPTVNIPDLELVLEKTSRADIIFIRKNGPEIYLSLYESLEQSNNTVENVEAIYTTLALLIVELASEETVLDLLRLVISIQDMALTNGSLSPAQKFNLHAVVASLLLLIPNVVHITPLLEYAEKVVAARKAAKATHLLPDLLVHYDPDTSLSPTQLGPDTLVDQMAVTECLKGAGFDPARLQQVSPYSAGGPTQTHRHSWVDSGSAAELNSIQMDVDSVSSSPGVTKVYYQWELELLRHRQSSFRICPAHSSSQHPDEILLNPIPYNYTSFINLKSKKHPEEELTFESMKKILSESPDTKKEAEEEHRLQLSETFRTAAFEDLVSRTQAKNDILQNKLNEIFSKLSTNLVDGLRAPATPTPNSKDPDNNRPTNPPAYEALFPEMFVY</sequence>
<dbReference type="InterPro" id="IPR049152">
    <property type="entry name" value="EFR3-like_ARM"/>
</dbReference>
<dbReference type="Gene3D" id="1.25.10.10">
    <property type="entry name" value="Leucine-rich Repeat Variant"/>
    <property type="match status" value="1"/>
</dbReference>
<gene>
    <name evidence="3" type="ORF">TCEB3V08_LOCUS9854</name>
</gene>
<comment type="similarity">
    <text evidence="1">Belongs to the EFR3 family.</text>
</comment>
<feature type="region of interest" description="Disordered" evidence="2">
    <location>
        <begin position="894"/>
        <end position="919"/>
    </location>
</feature>
<proteinExistence type="inferred from homology"/>
<dbReference type="PANTHER" id="PTHR12444">
    <property type="entry name" value="PROTEIN EFR3 HOMOLOG CMP44E"/>
    <property type="match status" value="1"/>
</dbReference>
<dbReference type="AlphaFoldDB" id="A0A7R9D9N6"/>
<evidence type="ECO:0008006" key="4">
    <source>
        <dbReference type="Google" id="ProtNLM"/>
    </source>
</evidence>
<name>A0A7R9D9N6_TIMCR</name>
<dbReference type="SUPFAM" id="SSF48371">
    <property type="entry name" value="ARM repeat"/>
    <property type="match status" value="1"/>
</dbReference>
<evidence type="ECO:0000313" key="3">
    <source>
        <dbReference type="EMBL" id="CAD7409080.1"/>
    </source>
</evidence>
<evidence type="ECO:0000256" key="1">
    <source>
        <dbReference type="ARBA" id="ARBA00010216"/>
    </source>
</evidence>
<dbReference type="InterPro" id="IPR016024">
    <property type="entry name" value="ARM-type_fold"/>
</dbReference>
<dbReference type="PANTHER" id="PTHR12444:SF8">
    <property type="entry name" value="PROTEIN EFR3 HOMOLOG CMP44E"/>
    <property type="match status" value="1"/>
</dbReference>
<evidence type="ECO:0000256" key="2">
    <source>
        <dbReference type="SAM" id="MobiDB-lite"/>
    </source>
</evidence>
<dbReference type="GO" id="GO:0072659">
    <property type="term" value="P:protein localization to plasma membrane"/>
    <property type="evidence" value="ECO:0007669"/>
    <property type="project" value="TreeGrafter"/>
</dbReference>
<dbReference type="GO" id="GO:0005886">
    <property type="term" value="C:plasma membrane"/>
    <property type="evidence" value="ECO:0007669"/>
    <property type="project" value="TreeGrafter"/>
</dbReference>
<dbReference type="InterPro" id="IPR011989">
    <property type="entry name" value="ARM-like"/>
</dbReference>
<dbReference type="Pfam" id="PF21052">
    <property type="entry name" value="EFR3_ARM"/>
    <property type="match status" value="1"/>
</dbReference>
<reference evidence="3" key="1">
    <citation type="submission" date="2020-11" db="EMBL/GenBank/DDBJ databases">
        <authorList>
            <person name="Tran Van P."/>
        </authorList>
    </citation>
    <scope>NUCLEOTIDE SEQUENCE</scope>
</reference>
<dbReference type="EMBL" id="OC320922">
    <property type="protein sequence ID" value="CAD7409080.1"/>
    <property type="molecule type" value="Genomic_DNA"/>
</dbReference>
<dbReference type="InterPro" id="IPR051851">
    <property type="entry name" value="EFR3_Homologs"/>
</dbReference>